<accession>A0AAU7QFA4</accession>
<dbReference type="InterPro" id="IPR008927">
    <property type="entry name" value="6-PGluconate_DH-like_C_sf"/>
</dbReference>
<dbReference type="Pfam" id="PF09130">
    <property type="entry name" value="DUF1932"/>
    <property type="match status" value="1"/>
</dbReference>
<proteinExistence type="predicted"/>
<dbReference type="PANTHER" id="PTHR43580">
    <property type="entry name" value="OXIDOREDUCTASE GLYR1-RELATED"/>
    <property type="match status" value="1"/>
</dbReference>
<dbReference type="GO" id="GO:0050661">
    <property type="term" value="F:NADP binding"/>
    <property type="evidence" value="ECO:0007669"/>
    <property type="project" value="InterPro"/>
</dbReference>
<dbReference type="PANTHER" id="PTHR43580:SF2">
    <property type="entry name" value="CYTOKINE-LIKE NUCLEAR FACTOR N-PAC"/>
    <property type="match status" value="1"/>
</dbReference>
<organism evidence="4">
    <name type="scientific">Acerihabitans sp. KWT182</name>
    <dbReference type="NCBI Taxonomy" id="3157919"/>
    <lineage>
        <taxon>Bacteria</taxon>
        <taxon>Pseudomonadati</taxon>
        <taxon>Pseudomonadota</taxon>
        <taxon>Gammaproteobacteria</taxon>
        <taxon>Enterobacterales</taxon>
        <taxon>Pectobacteriaceae</taxon>
        <taxon>Acerihabitans</taxon>
    </lineage>
</organism>
<dbReference type="AlphaFoldDB" id="A0AAU7QFA4"/>
<feature type="domain" description="Phosphogluconate dehydrogenase NAD-binding putative C-terminal" evidence="3">
    <location>
        <begin position="190"/>
        <end position="259"/>
    </location>
</feature>
<evidence type="ECO:0000256" key="1">
    <source>
        <dbReference type="ARBA" id="ARBA00023002"/>
    </source>
</evidence>
<dbReference type="Gene3D" id="1.10.1040.10">
    <property type="entry name" value="N-(1-d-carboxylethyl)-l-norvaline Dehydrogenase, domain 2"/>
    <property type="match status" value="1"/>
</dbReference>
<dbReference type="InterPro" id="IPR015814">
    <property type="entry name" value="Pgluconate_DH_NAD-bd_C"/>
</dbReference>
<evidence type="ECO:0000259" key="2">
    <source>
        <dbReference type="Pfam" id="PF03446"/>
    </source>
</evidence>
<dbReference type="InterPro" id="IPR013328">
    <property type="entry name" value="6PGD_dom2"/>
</dbReference>
<evidence type="ECO:0000259" key="3">
    <source>
        <dbReference type="Pfam" id="PF09130"/>
    </source>
</evidence>
<dbReference type="Gene3D" id="3.40.50.720">
    <property type="entry name" value="NAD(P)-binding Rossmann-like Domain"/>
    <property type="match status" value="1"/>
</dbReference>
<sequence>MTTIAVISMGEMGAGIAGRLVENGARVLTSLAGRSAASVDRAHAAGVEIVGEAEMIAQAELVLSVVPPAAAAATAAHFMPLIKQAGGQRIFIDCNAIAPQTLHAIAEPFLAQGLRFGDASIIGSSPKTGKPSPRCYLSGPVAREADVLRAFGLDARLLSDKLGDASTLKMAYAGITKGFQALGTAMALGAARNGAMDSLIGELQESQPGLYAWLVKQLPLMYPKAYRWDGEMREIARFLQPEQGAAGMLTGAAELYEHVAADYRTGPQAEIIATLDRFAETNR</sequence>
<dbReference type="EMBL" id="CP157947">
    <property type="protein sequence ID" value="XBS71734.1"/>
    <property type="molecule type" value="Genomic_DNA"/>
</dbReference>
<keyword evidence="1" id="KW-0560">Oxidoreductase</keyword>
<evidence type="ECO:0000313" key="4">
    <source>
        <dbReference type="EMBL" id="XBS71734.1"/>
    </source>
</evidence>
<dbReference type="InterPro" id="IPR051265">
    <property type="entry name" value="HIBADH-related_NP60_sf"/>
</dbReference>
<reference evidence="4" key="1">
    <citation type="submission" date="2024-06" db="EMBL/GenBank/DDBJ databases">
        <authorList>
            <person name="Coelho C."/>
            <person name="Bento M."/>
            <person name="Garcia E."/>
            <person name="Camelo A."/>
            <person name="Brandao I."/>
            <person name="Espirito Santo C."/>
            <person name="Trovao J."/>
            <person name="Verissimo A."/>
            <person name="Costa J."/>
            <person name="Tiago I."/>
        </authorList>
    </citation>
    <scope>NUCLEOTIDE SEQUENCE</scope>
    <source>
        <strain evidence="4">KWT182</strain>
    </source>
</reference>
<dbReference type="GO" id="GO:0016616">
    <property type="term" value="F:oxidoreductase activity, acting on the CH-OH group of donors, NAD or NADP as acceptor"/>
    <property type="evidence" value="ECO:0007669"/>
    <property type="project" value="UniProtKB-ARBA"/>
</dbReference>
<gene>
    <name evidence="4" type="ORF">ABK905_13125</name>
</gene>
<dbReference type="Pfam" id="PF03446">
    <property type="entry name" value="NAD_binding_2"/>
    <property type="match status" value="1"/>
</dbReference>
<feature type="domain" description="6-phosphogluconate dehydrogenase NADP-binding" evidence="2">
    <location>
        <begin position="3"/>
        <end position="126"/>
    </location>
</feature>
<dbReference type="InterPro" id="IPR036291">
    <property type="entry name" value="NAD(P)-bd_dom_sf"/>
</dbReference>
<dbReference type="SUPFAM" id="SSF48179">
    <property type="entry name" value="6-phosphogluconate dehydrogenase C-terminal domain-like"/>
    <property type="match status" value="1"/>
</dbReference>
<protein>
    <submittedName>
        <fullName evidence="4">DUF1932 domain-containing protein</fullName>
    </submittedName>
</protein>
<dbReference type="SUPFAM" id="SSF51735">
    <property type="entry name" value="NAD(P)-binding Rossmann-fold domains"/>
    <property type="match status" value="1"/>
</dbReference>
<dbReference type="InterPro" id="IPR006115">
    <property type="entry name" value="6PGDH_NADP-bd"/>
</dbReference>
<name>A0AAU7QFA4_9GAMM</name>